<organism evidence="1 2">
    <name type="scientific">Brachionus plicatilis</name>
    <name type="common">Marine rotifer</name>
    <name type="synonym">Brachionus muelleri</name>
    <dbReference type="NCBI Taxonomy" id="10195"/>
    <lineage>
        <taxon>Eukaryota</taxon>
        <taxon>Metazoa</taxon>
        <taxon>Spiralia</taxon>
        <taxon>Gnathifera</taxon>
        <taxon>Rotifera</taxon>
        <taxon>Eurotatoria</taxon>
        <taxon>Monogononta</taxon>
        <taxon>Pseudotrocha</taxon>
        <taxon>Ploima</taxon>
        <taxon>Brachionidae</taxon>
        <taxon>Brachionus</taxon>
    </lineage>
</organism>
<dbReference type="AlphaFoldDB" id="A0A3M7PSR4"/>
<comment type="caution">
    <text evidence="1">The sequence shown here is derived from an EMBL/GenBank/DDBJ whole genome shotgun (WGS) entry which is preliminary data.</text>
</comment>
<name>A0A3M7PSR4_BRAPC</name>
<keyword evidence="2" id="KW-1185">Reference proteome</keyword>
<accession>A0A3M7PSR4</accession>
<proteinExistence type="predicted"/>
<dbReference type="Proteomes" id="UP000276133">
    <property type="component" value="Unassembled WGS sequence"/>
</dbReference>
<gene>
    <name evidence="1" type="ORF">BpHYR1_033769</name>
</gene>
<evidence type="ECO:0000313" key="2">
    <source>
        <dbReference type="Proteomes" id="UP000276133"/>
    </source>
</evidence>
<sequence>MYPIMSLISNSMRRSRIYFKPIIEGAFSLIWYTLSTILNTQRRSLIKYLPLNINNLHPSNEKNSNLVYKIFETSNFFNRNSFLFDCQILNLEWGCQKLS</sequence>
<protein>
    <submittedName>
        <fullName evidence="1">Uncharacterized protein</fullName>
    </submittedName>
</protein>
<evidence type="ECO:0000313" key="1">
    <source>
        <dbReference type="EMBL" id="RNA01811.1"/>
    </source>
</evidence>
<dbReference type="EMBL" id="REGN01009162">
    <property type="protein sequence ID" value="RNA01811.1"/>
    <property type="molecule type" value="Genomic_DNA"/>
</dbReference>
<reference evidence="1 2" key="1">
    <citation type="journal article" date="2018" name="Sci. Rep.">
        <title>Genomic signatures of local adaptation to the degree of environmental predictability in rotifers.</title>
        <authorList>
            <person name="Franch-Gras L."/>
            <person name="Hahn C."/>
            <person name="Garcia-Roger E.M."/>
            <person name="Carmona M.J."/>
            <person name="Serra M."/>
            <person name="Gomez A."/>
        </authorList>
    </citation>
    <scope>NUCLEOTIDE SEQUENCE [LARGE SCALE GENOMIC DNA]</scope>
    <source>
        <strain evidence="1">HYR1</strain>
    </source>
</reference>